<sequence length="66" mass="7509">MERPAIRLVDAVASQSHSHEALKGSRVHERVWRDATAESRERAATFVSLRLMMYNSAAHRALDTDF</sequence>
<dbReference type="Proteomes" id="UP000575397">
    <property type="component" value="Unassembled WGS sequence"/>
</dbReference>
<evidence type="ECO:0000313" key="4">
    <source>
        <dbReference type="EMBL" id="NMX02594.1"/>
    </source>
</evidence>
<comment type="caution">
    <text evidence="2">The sequence shown here is derived from an EMBL/GenBank/DDBJ whole genome shotgun (WGS) entry which is preliminary data.</text>
</comment>
<evidence type="ECO:0000313" key="6">
    <source>
        <dbReference type="Proteomes" id="UP000578252"/>
    </source>
</evidence>
<reference evidence="5 6" key="2">
    <citation type="submission" date="2020-04" db="EMBL/GenBank/DDBJ databases">
        <title>Antimicrobial susceptibility and clonality of vaginal-derived multi-drug resistant Mobiluncus isolates in China.</title>
        <authorList>
            <person name="Zhang X."/>
        </authorList>
    </citation>
    <scope>NUCLEOTIDE SEQUENCE [LARGE SCALE GENOMIC DNA]</scope>
    <source>
        <strain evidence="4 5">12</strain>
        <strain evidence="2 6">13</strain>
        <strain evidence="3 7">7</strain>
    </source>
</reference>
<dbReference type="EMBL" id="JABCUS010000002">
    <property type="protein sequence ID" value="NMX02594.1"/>
    <property type="molecule type" value="Genomic_DNA"/>
</dbReference>
<gene>
    <name evidence="1" type="ORF">FYZ43_03695</name>
    <name evidence="3" type="ORF">HHJ74_02555</name>
    <name evidence="4" type="ORF">HHJ77_01250</name>
    <name evidence="2" type="ORF">HHJ78_06290</name>
</gene>
<evidence type="ECO:0000313" key="8">
    <source>
        <dbReference type="Proteomes" id="UP001209486"/>
    </source>
</evidence>
<dbReference type="Proteomes" id="UP000582487">
    <property type="component" value="Unassembled WGS sequence"/>
</dbReference>
<evidence type="ECO:0000313" key="5">
    <source>
        <dbReference type="Proteomes" id="UP000575397"/>
    </source>
</evidence>
<evidence type="ECO:0000313" key="2">
    <source>
        <dbReference type="EMBL" id="NMW65145.1"/>
    </source>
</evidence>
<evidence type="ECO:0000313" key="1">
    <source>
        <dbReference type="EMBL" id="MCU9968523.1"/>
    </source>
</evidence>
<dbReference type="EMBL" id="JABCUV010000002">
    <property type="protein sequence ID" value="NMW92599.1"/>
    <property type="molecule type" value="Genomic_DNA"/>
</dbReference>
<dbReference type="EMBL" id="JABCUR010000004">
    <property type="protein sequence ID" value="NMW65145.1"/>
    <property type="molecule type" value="Genomic_DNA"/>
</dbReference>
<proteinExistence type="predicted"/>
<dbReference type="Proteomes" id="UP001209486">
    <property type="component" value="Unassembled WGS sequence"/>
</dbReference>
<dbReference type="RefSeq" id="WP_114989968.1">
    <property type="nucleotide sequence ID" value="NZ_CAMPNB010000007.1"/>
</dbReference>
<dbReference type="Proteomes" id="UP000578252">
    <property type="component" value="Unassembled WGS sequence"/>
</dbReference>
<accession>A0A378PBT0</accession>
<protein>
    <submittedName>
        <fullName evidence="2">Transcriptional regulator</fullName>
    </submittedName>
</protein>
<reference evidence="1 8" key="1">
    <citation type="submission" date="2019-08" db="EMBL/GenBank/DDBJ databases">
        <title>Comparison of rpoB and gyrB Sequences from Mobiluncus Species and Development of a Multiplex PCR Method for Clinical Detection of Mobiluncus curtisii and Mobiluncus mulieris.</title>
        <authorList>
            <person name="Yang L."/>
            <person name="Shen Y."/>
            <person name="Xu G."/>
            <person name="Shu L.-B."/>
            <person name="Hu J."/>
            <person name="Zhang R."/>
            <person name="Wang Y."/>
            <person name="Zhou H.-W."/>
            <person name="Zhang X."/>
        </authorList>
    </citation>
    <scope>NUCLEOTIDE SEQUENCE [LARGE SCALE GENOMIC DNA]</scope>
    <source>
        <strain evidence="1 8">M26</strain>
    </source>
</reference>
<organism evidence="2 6">
    <name type="scientific">Mobiluncus mulieris</name>
    <dbReference type="NCBI Taxonomy" id="2052"/>
    <lineage>
        <taxon>Bacteria</taxon>
        <taxon>Bacillati</taxon>
        <taxon>Actinomycetota</taxon>
        <taxon>Actinomycetes</taxon>
        <taxon>Actinomycetales</taxon>
        <taxon>Actinomycetaceae</taxon>
        <taxon>Mobiluncus</taxon>
    </lineage>
</organism>
<name>A0A378PBT0_9ACTO</name>
<dbReference type="EMBL" id="VSZY01000004">
    <property type="protein sequence ID" value="MCU9968523.1"/>
    <property type="molecule type" value="Genomic_DNA"/>
</dbReference>
<evidence type="ECO:0000313" key="3">
    <source>
        <dbReference type="EMBL" id="NMW92599.1"/>
    </source>
</evidence>
<dbReference type="AlphaFoldDB" id="A0A378PBT0"/>
<evidence type="ECO:0000313" key="7">
    <source>
        <dbReference type="Proteomes" id="UP000582487"/>
    </source>
</evidence>